<dbReference type="InterPro" id="IPR002018">
    <property type="entry name" value="CarbesteraseB"/>
</dbReference>
<dbReference type="EMBL" id="JH795857">
    <property type="protein sequence ID" value="EJU04779.1"/>
    <property type="molecule type" value="Genomic_DNA"/>
</dbReference>
<dbReference type="OMA" id="YICPGID"/>
<feature type="chain" id="PRO_5005140984" description="Carboxylic ester hydrolase" evidence="3">
    <location>
        <begin position="21"/>
        <end position="542"/>
    </location>
</feature>
<evidence type="ECO:0000313" key="6">
    <source>
        <dbReference type="Proteomes" id="UP000030653"/>
    </source>
</evidence>
<dbReference type="InterPro" id="IPR050654">
    <property type="entry name" value="AChE-related_enzymes"/>
</dbReference>
<comment type="similarity">
    <text evidence="1 3">Belongs to the type-B carboxylesterase/lipase family.</text>
</comment>
<dbReference type="STRING" id="1858805.M5G7Q5"/>
<evidence type="ECO:0000313" key="5">
    <source>
        <dbReference type="EMBL" id="EJU04779.1"/>
    </source>
</evidence>
<dbReference type="Gene3D" id="3.40.50.1820">
    <property type="entry name" value="alpha/beta hydrolase"/>
    <property type="match status" value="1"/>
</dbReference>
<dbReference type="InterPro" id="IPR019819">
    <property type="entry name" value="Carboxylesterase_B_CS"/>
</dbReference>
<dbReference type="InterPro" id="IPR019826">
    <property type="entry name" value="Carboxylesterase_B_AS"/>
</dbReference>
<dbReference type="HOGENOM" id="CLU_006586_10_7_1"/>
<dbReference type="InterPro" id="IPR029058">
    <property type="entry name" value="AB_hydrolase_fold"/>
</dbReference>
<protein>
    <recommendedName>
        <fullName evidence="3">Carboxylic ester hydrolase</fullName>
        <ecNumber evidence="3">3.1.1.-</ecNumber>
    </recommendedName>
</protein>
<dbReference type="AlphaFoldDB" id="M5G7Q5"/>
<dbReference type="RefSeq" id="XP_040631673.1">
    <property type="nucleotide sequence ID" value="XM_040777135.1"/>
</dbReference>
<dbReference type="ESTHER" id="dacsp-m5g7q5">
    <property type="family name" value="Fungal_carboxylesterase_lipase"/>
</dbReference>
<dbReference type="PANTHER" id="PTHR43918:SF4">
    <property type="entry name" value="CARBOXYLIC ESTER HYDROLASE"/>
    <property type="match status" value="1"/>
</dbReference>
<dbReference type="GeneID" id="63692197"/>
<evidence type="ECO:0000256" key="2">
    <source>
        <dbReference type="ARBA" id="ARBA00022801"/>
    </source>
</evidence>
<dbReference type="Pfam" id="PF00135">
    <property type="entry name" value="COesterase"/>
    <property type="match status" value="1"/>
</dbReference>
<name>M5G7Q5_DACPD</name>
<evidence type="ECO:0000256" key="3">
    <source>
        <dbReference type="RuleBase" id="RU361235"/>
    </source>
</evidence>
<keyword evidence="2 3" id="KW-0378">Hydrolase</keyword>
<keyword evidence="6" id="KW-1185">Reference proteome</keyword>
<feature type="signal peptide" evidence="3">
    <location>
        <begin position="1"/>
        <end position="20"/>
    </location>
</feature>
<feature type="domain" description="Carboxylesterase type B" evidence="4">
    <location>
        <begin position="36"/>
        <end position="518"/>
    </location>
</feature>
<dbReference type="GO" id="GO:0052689">
    <property type="term" value="F:carboxylic ester hydrolase activity"/>
    <property type="evidence" value="ECO:0007669"/>
    <property type="project" value="TreeGrafter"/>
</dbReference>
<organism evidence="5 6">
    <name type="scientific">Dacryopinax primogenitus (strain DJM 731)</name>
    <name type="common">Brown rot fungus</name>
    <dbReference type="NCBI Taxonomy" id="1858805"/>
    <lineage>
        <taxon>Eukaryota</taxon>
        <taxon>Fungi</taxon>
        <taxon>Dikarya</taxon>
        <taxon>Basidiomycota</taxon>
        <taxon>Agaricomycotina</taxon>
        <taxon>Dacrymycetes</taxon>
        <taxon>Dacrymycetales</taxon>
        <taxon>Dacrymycetaceae</taxon>
        <taxon>Dacryopinax</taxon>
    </lineage>
</organism>
<keyword evidence="3" id="KW-0732">Signal</keyword>
<gene>
    <name evidence="5" type="ORF">DACRYDRAFT_93207</name>
</gene>
<accession>M5G7Q5</accession>
<dbReference type="SUPFAM" id="SSF53474">
    <property type="entry name" value="alpha/beta-Hydrolases"/>
    <property type="match status" value="1"/>
</dbReference>
<proteinExistence type="inferred from homology"/>
<sequence length="542" mass="59193">MLFRVALSLAALAGLPLVDAVDPLVKLNYITYRGVARSTGVTEWLGIRYAAPPLGELRWRAPQAPLNNETVIEADTHGLICLSTPGTPGDPTTSEDCLYLDVYAPSNASSSSKLPVYLFIQGGGFNVDSNPNYNGTGLIQASEMNIVIVNFNYRVGLYGFLASQEVVDNGNTNVGLLDQRMVMQWVQQYISQFGGDPEHVVLGGDSAGGASILLHLTAYGGRDDGLFQAAAAESATFGNMLTISQSQYQYDAIIERVGCGYEVVEDTLGCLRSLNVSYLQANNYNVPYPNLGAGASAPIYMYQPTIDGGLITDYSYRLLQQGHFIKVPVIFGDDTNGGTIFTPKNTSSYQEMDQFLNDQFSAMTANQLLIMNAMYPPAETYPDSGPFWRTVSNAYGEMRFMCPSQAVGSAYNQFSAAGAWIYSYNVMDPLEMEGGYGVPHTIEINAIWGPYNVAPGSAPASYYPGQSNAAIIPIIQGYWTSFIRTYNPNIYRLAGSPEWVQWNAWAKDRLLFQTNATAMEIVDYGQQARCAYLQSIGVLTQQ</sequence>
<dbReference type="PROSITE" id="PS00941">
    <property type="entry name" value="CARBOXYLESTERASE_B_2"/>
    <property type="match status" value="1"/>
</dbReference>
<reference evidence="5 6" key="1">
    <citation type="journal article" date="2012" name="Science">
        <title>The Paleozoic origin of enzymatic lignin decomposition reconstructed from 31 fungal genomes.</title>
        <authorList>
            <person name="Floudas D."/>
            <person name="Binder M."/>
            <person name="Riley R."/>
            <person name="Barry K."/>
            <person name="Blanchette R.A."/>
            <person name="Henrissat B."/>
            <person name="Martinez A.T."/>
            <person name="Otillar R."/>
            <person name="Spatafora J.W."/>
            <person name="Yadav J.S."/>
            <person name="Aerts A."/>
            <person name="Benoit I."/>
            <person name="Boyd A."/>
            <person name="Carlson A."/>
            <person name="Copeland A."/>
            <person name="Coutinho P.M."/>
            <person name="de Vries R.P."/>
            <person name="Ferreira P."/>
            <person name="Findley K."/>
            <person name="Foster B."/>
            <person name="Gaskell J."/>
            <person name="Glotzer D."/>
            <person name="Gorecki P."/>
            <person name="Heitman J."/>
            <person name="Hesse C."/>
            <person name="Hori C."/>
            <person name="Igarashi K."/>
            <person name="Jurgens J.A."/>
            <person name="Kallen N."/>
            <person name="Kersten P."/>
            <person name="Kohler A."/>
            <person name="Kuees U."/>
            <person name="Kumar T.K.A."/>
            <person name="Kuo A."/>
            <person name="LaButti K."/>
            <person name="Larrondo L.F."/>
            <person name="Lindquist E."/>
            <person name="Ling A."/>
            <person name="Lombard V."/>
            <person name="Lucas S."/>
            <person name="Lundell T."/>
            <person name="Martin R."/>
            <person name="McLaughlin D.J."/>
            <person name="Morgenstern I."/>
            <person name="Morin E."/>
            <person name="Murat C."/>
            <person name="Nagy L.G."/>
            <person name="Nolan M."/>
            <person name="Ohm R.A."/>
            <person name="Patyshakuliyeva A."/>
            <person name="Rokas A."/>
            <person name="Ruiz-Duenas F.J."/>
            <person name="Sabat G."/>
            <person name="Salamov A."/>
            <person name="Samejima M."/>
            <person name="Schmutz J."/>
            <person name="Slot J.C."/>
            <person name="St John F."/>
            <person name="Stenlid J."/>
            <person name="Sun H."/>
            <person name="Sun S."/>
            <person name="Syed K."/>
            <person name="Tsang A."/>
            <person name="Wiebenga A."/>
            <person name="Young D."/>
            <person name="Pisabarro A."/>
            <person name="Eastwood D.C."/>
            <person name="Martin F."/>
            <person name="Cullen D."/>
            <person name="Grigoriev I.V."/>
            <person name="Hibbett D.S."/>
        </authorList>
    </citation>
    <scope>NUCLEOTIDE SEQUENCE [LARGE SCALE GENOMIC DNA]</scope>
    <source>
        <strain evidence="5 6">DJM-731 SS1</strain>
    </source>
</reference>
<dbReference type="Proteomes" id="UP000030653">
    <property type="component" value="Unassembled WGS sequence"/>
</dbReference>
<dbReference type="OrthoDB" id="408631at2759"/>
<evidence type="ECO:0000259" key="4">
    <source>
        <dbReference type="Pfam" id="PF00135"/>
    </source>
</evidence>
<evidence type="ECO:0000256" key="1">
    <source>
        <dbReference type="ARBA" id="ARBA00005964"/>
    </source>
</evidence>
<dbReference type="PROSITE" id="PS00122">
    <property type="entry name" value="CARBOXYLESTERASE_B_1"/>
    <property type="match status" value="1"/>
</dbReference>
<dbReference type="EC" id="3.1.1.-" evidence="3"/>
<dbReference type="PANTHER" id="PTHR43918">
    <property type="entry name" value="ACETYLCHOLINESTERASE"/>
    <property type="match status" value="1"/>
</dbReference>